<evidence type="ECO:0008006" key="3">
    <source>
        <dbReference type="Google" id="ProtNLM"/>
    </source>
</evidence>
<evidence type="ECO:0000313" key="2">
    <source>
        <dbReference type="EMBL" id="QBK85663.1"/>
    </source>
</evidence>
<protein>
    <recommendedName>
        <fullName evidence="3">Transmembrane protein</fullName>
    </recommendedName>
</protein>
<proteinExistence type="predicted"/>
<keyword evidence="1" id="KW-0812">Transmembrane</keyword>
<name>A0A481YQX8_9VIRU</name>
<keyword evidence="1" id="KW-1133">Transmembrane helix</keyword>
<organism evidence="2">
    <name type="scientific">Marseillevirus LCMAC101</name>
    <dbReference type="NCBI Taxonomy" id="2506602"/>
    <lineage>
        <taxon>Viruses</taxon>
        <taxon>Varidnaviria</taxon>
        <taxon>Bamfordvirae</taxon>
        <taxon>Nucleocytoviricota</taxon>
        <taxon>Megaviricetes</taxon>
        <taxon>Pimascovirales</taxon>
        <taxon>Pimascovirales incertae sedis</taxon>
        <taxon>Marseilleviridae</taxon>
    </lineage>
</organism>
<sequence length="71" mass="8174">MKQQCMEGTAPFYQQSLQSDLDRSDLASFNQVAELKKWISILLITNIISSVGIIGFLIFIYYTLLIEIQDR</sequence>
<gene>
    <name evidence="2" type="ORF">LCMAC101_02580</name>
</gene>
<keyword evidence="1" id="KW-0472">Membrane</keyword>
<accession>A0A481YQX8</accession>
<evidence type="ECO:0000256" key="1">
    <source>
        <dbReference type="SAM" id="Phobius"/>
    </source>
</evidence>
<dbReference type="EMBL" id="MK500327">
    <property type="protein sequence ID" value="QBK85663.1"/>
    <property type="molecule type" value="Genomic_DNA"/>
</dbReference>
<reference evidence="2" key="1">
    <citation type="journal article" date="2019" name="MBio">
        <title>Virus Genomes from Deep Sea Sediments Expand the Ocean Megavirome and Support Independent Origins of Viral Gigantism.</title>
        <authorList>
            <person name="Backstrom D."/>
            <person name="Yutin N."/>
            <person name="Jorgensen S.L."/>
            <person name="Dharamshi J."/>
            <person name="Homa F."/>
            <person name="Zaremba-Niedwiedzka K."/>
            <person name="Spang A."/>
            <person name="Wolf Y.I."/>
            <person name="Koonin E.V."/>
            <person name="Ettema T.J."/>
        </authorList>
    </citation>
    <scope>NUCLEOTIDE SEQUENCE</scope>
</reference>
<feature type="transmembrane region" description="Helical" evidence="1">
    <location>
        <begin position="38"/>
        <end position="64"/>
    </location>
</feature>